<reference evidence="7" key="3">
    <citation type="journal article" date="2021" name="Int. J. Parasitol.">
        <title>Comparative analysis of gene expression between Babesia bovis blood stages and kinetes allowed by improved genome annotation.</title>
        <authorList>
            <person name="Ueti M.W."/>
            <person name="Johnson W.C."/>
            <person name="Kappmeyer L.S."/>
            <person name="Herndon D.R."/>
            <person name="Mousel M.R."/>
            <person name="Reif K.E."/>
            <person name="Taus N.S."/>
            <person name="Ifeonu O.O."/>
            <person name="Silva J.C."/>
            <person name="Suarez C.E."/>
            <person name="Brayton K.A."/>
        </authorList>
    </citation>
    <scope>NUCLEOTIDE SEQUENCE [LARGE SCALE GENOMIC DNA]</scope>
</reference>
<reference evidence="6 7" key="1">
    <citation type="journal article" date="2007" name="PLoS Pathog.">
        <title>Genome sequence of Babesia bovis and comparative analysis of apicomplexan hemoprotozoa.</title>
        <authorList>
            <person name="Brayton K.A."/>
            <person name="Lau A.O.T."/>
            <person name="Herndon D.R."/>
            <person name="Hannick L."/>
            <person name="Kappmeyer L.S."/>
            <person name="Berens S.J."/>
            <person name="Bidwell S.L."/>
            <person name="Brown W.C."/>
            <person name="Crabtree J."/>
            <person name="Fadrosh D."/>
            <person name="Feldblum T."/>
            <person name="Forberger H.A."/>
            <person name="Haas B.J."/>
            <person name="Howell J.M."/>
            <person name="Khouri H."/>
            <person name="Koo H."/>
            <person name="Mann D.J."/>
            <person name="Norimine J."/>
            <person name="Paulsen I.T."/>
            <person name="Radune D."/>
            <person name="Ren Q."/>
            <person name="Smith R.K. Jr."/>
            <person name="Suarez C.E."/>
            <person name="White O."/>
            <person name="Wortman J.R."/>
            <person name="Knowles D.P. Jr."/>
            <person name="McElwain T.F."/>
            <person name="Nene V.M."/>
        </authorList>
    </citation>
    <scope>NUCLEOTIDE SEQUENCE [LARGE SCALE GENOMIC DNA]</scope>
    <source>
        <strain evidence="6">T2Bo</strain>
    </source>
</reference>
<dbReference type="InterPro" id="IPR009244">
    <property type="entry name" value="Mediatior_Med7"/>
</dbReference>
<dbReference type="AlphaFoldDB" id="A7ARS2"/>
<dbReference type="KEGG" id="bbo:BBOV_IV008870"/>
<dbReference type="GO" id="GO:0006357">
    <property type="term" value="P:regulation of transcription by RNA polymerase II"/>
    <property type="evidence" value="ECO:0007669"/>
    <property type="project" value="InterPro"/>
</dbReference>
<sequence length="192" mass="22829">MEEFTSGYPLPPFFYKNYSFRNKNVTSSKVCMPTTSLTSNESSEDILCIIDTVSGPRYPSPPNSPWYSFGVEEKLEFELHELDSETIINIPKKDNDLKKHFQILYGDFMDCFMHYLRHLKEVDNDSVSDIKKLIKLYMNLQYVLYTFSERKAEYDVVRMLREQLYRRRHYIDCLKVALLDTERLLSAHLQHK</sequence>
<dbReference type="Pfam" id="PF05983">
    <property type="entry name" value="Med7"/>
    <property type="match status" value="1"/>
</dbReference>
<keyword evidence="4 5" id="KW-0539">Nucleus</keyword>
<dbReference type="VEuPathDB" id="PiroplasmaDB:BBOV_IV008870"/>
<dbReference type="InterPro" id="IPR037212">
    <property type="entry name" value="Med7/Med21-like"/>
</dbReference>
<keyword evidence="5" id="KW-0010">Activator</keyword>
<dbReference type="EMBL" id="AAXT01000002">
    <property type="protein sequence ID" value="EDO07241.1"/>
    <property type="molecule type" value="Genomic_DNA"/>
</dbReference>
<dbReference type="SUPFAM" id="SSF140718">
    <property type="entry name" value="Mediator hinge subcomplex-like"/>
    <property type="match status" value="1"/>
</dbReference>
<evidence type="ECO:0000256" key="2">
    <source>
        <dbReference type="ARBA" id="ARBA00023015"/>
    </source>
</evidence>
<dbReference type="GO" id="GO:0003712">
    <property type="term" value="F:transcription coregulator activity"/>
    <property type="evidence" value="ECO:0007669"/>
    <property type="project" value="InterPro"/>
</dbReference>
<comment type="caution">
    <text evidence="6">The sequence shown here is derived from an EMBL/GenBank/DDBJ whole genome shotgun (WGS) entry which is preliminary data.</text>
</comment>
<gene>
    <name evidence="6" type="ORF">BBOV_IV008870</name>
</gene>
<evidence type="ECO:0000313" key="6">
    <source>
        <dbReference type="EMBL" id="EDO07241.1"/>
    </source>
</evidence>
<dbReference type="Proteomes" id="UP000002173">
    <property type="component" value="Unassembled WGS sequence"/>
</dbReference>
<dbReference type="eggNOG" id="ENOG502SU23">
    <property type="taxonomic scope" value="Eukaryota"/>
</dbReference>
<organism evidence="6 7">
    <name type="scientific">Babesia bovis</name>
    <dbReference type="NCBI Taxonomy" id="5865"/>
    <lineage>
        <taxon>Eukaryota</taxon>
        <taxon>Sar</taxon>
        <taxon>Alveolata</taxon>
        <taxon>Apicomplexa</taxon>
        <taxon>Aconoidasida</taxon>
        <taxon>Piroplasmida</taxon>
        <taxon>Babesiidae</taxon>
        <taxon>Babesia</taxon>
    </lineage>
</organism>
<reference evidence="7" key="2">
    <citation type="journal article" date="2020" name="Data Brief">
        <title>Transcriptome dataset of Babesia bovis life stages within vertebrate and invertebrate hosts.</title>
        <authorList>
            <person name="Ueti M.W."/>
            <person name="Johnson W.C."/>
            <person name="Kappmeyer L.S."/>
            <person name="Herndon D.R."/>
            <person name="Mousel M.R."/>
            <person name="Reif K.E."/>
            <person name="Taus N.S."/>
            <person name="Ifeonu O.O."/>
            <person name="Silva J.C."/>
            <person name="Suarez C.E."/>
            <person name="Brayton K.A."/>
        </authorList>
    </citation>
    <scope>NUCLEOTIDE SEQUENCE [LARGE SCALE GENOMIC DNA]</scope>
</reference>
<evidence type="ECO:0000256" key="1">
    <source>
        <dbReference type="ARBA" id="ARBA00004123"/>
    </source>
</evidence>
<keyword evidence="3 5" id="KW-0804">Transcription</keyword>
<dbReference type="GeneID" id="5479043"/>
<evidence type="ECO:0000256" key="4">
    <source>
        <dbReference type="ARBA" id="ARBA00023242"/>
    </source>
</evidence>
<evidence type="ECO:0000256" key="3">
    <source>
        <dbReference type="ARBA" id="ARBA00023163"/>
    </source>
</evidence>
<dbReference type="STRING" id="5865.A7ARS2"/>
<comment type="similarity">
    <text evidence="5">Belongs to the Mediator complex subunit 7 family.</text>
</comment>
<dbReference type="RefSeq" id="XP_001610809.1">
    <property type="nucleotide sequence ID" value="XM_001610759.1"/>
</dbReference>
<comment type="subunit">
    <text evidence="5">Component of the Mediator complex.</text>
</comment>
<accession>A7ARS2</accession>
<evidence type="ECO:0000313" key="7">
    <source>
        <dbReference type="Proteomes" id="UP000002173"/>
    </source>
</evidence>
<dbReference type="OMA" id="KYVSGYP"/>
<comment type="subcellular location">
    <subcellularLocation>
        <location evidence="1 5">Nucleus</location>
    </subcellularLocation>
</comment>
<comment type="function">
    <text evidence="5">Component of the Mediator complex, a coactivator involved in the regulated transcription of nearly all RNA polymerase II-dependent genes. Mediator functions as a bridge to convey information from gene-specific regulatory proteins to the basal RNA polymerase II transcription machinery.</text>
</comment>
<dbReference type="InParanoid" id="A7ARS2"/>
<evidence type="ECO:0000256" key="5">
    <source>
        <dbReference type="RuleBase" id="RU364060"/>
    </source>
</evidence>
<keyword evidence="2 5" id="KW-0805">Transcription regulation</keyword>
<protein>
    <recommendedName>
        <fullName evidence="5">Mediator of RNA polymerase II transcription subunit 7</fullName>
    </recommendedName>
</protein>
<dbReference type="FunCoup" id="A7ARS2">
    <property type="interactions" value="1"/>
</dbReference>
<name>A7ARS2_BABBO</name>
<proteinExistence type="inferred from homology"/>
<keyword evidence="7" id="KW-1185">Reference proteome</keyword>
<dbReference type="GO" id="GO:0016592">
    <property type="term" value="C:mediator complex"/>
    <property type="evidence" value="ECO:0007669"/>
    <property type="project" value="InterPro"/>
</dbReference>